<dbReference type="GO" id="GO:0043565">
    <property type="term" value="F:sequence-specific DNA binding"/>
    <property type="evidence" value="ECO:0007669"/>
    <property type="project" value="InterPro"/>
</dbReference>
<organism evidence="4 5">
    <name type="scientific">Roseicyclus persicicus</name>
    <dbReference type="NCBI Taxonomy" id="2650661"/>
    <lineage>
        <taxon>Bacteria</taxon>
        <taxon>Pseudomonadati</taxon>
        <taxon>Pseudomonadota</taxon>
        <taxon>Alphaproteobacteria</taxon>
        <taxon>Rhodobacterales</taxon>
        <taxon>Roseobacteraceae</taxon>
        <taxon>Roseicyclus</taxon>
    </lineage>
</organism>
<dbReference type="InterPro" id="IPR009057">
    <property type="entry name" value="Homeodomain-like_sf"/>
</dbReference>
<dbReference type="InterPro" id="IPR052158">
    <property type="entry name" value="INH-QAR"/>
</dbReference>
<keyword evidence="2" id="KW-0804">Transcription</keyword>
<dbReference type="SUPFAM" id="SSF52317">
    <property type="entry name" value="Class I glutamine amidotransferase-like"/>
    <property type="match status" value="1"/>
</dbReference>
<protein>
    <submittedName>
        <fullName evidence="4">GlxA family transcriptional regulator</fullName>
    </submittedName>
</protein>
<dbReference type="CDD" id="cd03138">
    <property type="entry name" value="GATase1_AraC_2"/>
    <property type="match status" value="1"/>
</dbReference>
<dbReference type="Proteomes" id="UP000526408">
    <property type="component" value="Unassembled WGS sequence"/>
</dbReference>
<dbReference type="InterPro" id="IPR029062">
    <property type="entry name" value="Class_I_gatase-like"/>
</dbReference>
<evidence type="ECO:0000259" key="3">
    <source>
        <dbReference type="PROSITE" id="PS01124"/>
    </source>
</evidence>
<dbReference type="PANTHER" id="PTHR43130:SF3">
    <property type="entry name" value="HTH-TYPE TRANSCRIPTIONAL REGULATOR RV1931C"/>
    <property type="match status" value="1"/>
</dbReference>
<dbReference type="PROSITE" id="PS01124">
    <property type="entry name" value="HTH_ARAC_FAMILY_2"/>
    <property type="match status" value="1"/>
</dbReference>
<dbReference type="GO" id="GO:0003700">
    <property type="term" value="F:DNA-binding transcription factor activity"/>
    <property type="evidence" value="ECO:0007669"/>
    <property type="project" value="InterPro"/>
</dbReference>
<evidence type="ECO:0000313" key="4">
    <source>
        <dbReference type="EMBL" id="NKX44620.1"/>
    </source>
</evidence>
<evidence type="ECO:0000256" key="1">
    <source>
        <dbReference type="ARBA" id="ARBA00023015"/>
    </source>
</evidence>
<dbReference type="Pfam" id="PF12833">
    <property type="entry name" value="HTH_18"/>
    <property type="match status" value="1"/>
</dbReference>
<feature type="domain" description="HTH araC/xylS-type" evidence="3">
    <location>
        <begin position="212"/>
        <end position="310"/>
    </location>
</feature>
<comment type="caution">
    <text evidence="4">The sequence shown here is derived from an EMBL/GenBank/DDBJ whole genome shotgun (WGS) entry which is preliminary data.</text>
</comment>
<gene>
    <name evidence="4" type="ORF">HCU73_08465</name>
</gene>
<reference evidence="4 5" key="1">
    <citation type="submission" date="2020-04" db="EMBL/GenBank/DDBJ databases">
        <authorList>
            <person name="Yoon J."/>
        </authorList>
    </citation>
    <scope>NUCLEOTIDE SEQUENCE [LARGE SCALE GENOMIC DNA]</scope>
    <source>
        <strain evidence="4 5">KMU-115</strain>
    </source>
</reference>
<accession>A0A7X6JYZ5</accession>
<name>A0A7X6JYZ5_9RHOB</name>
<dbReference type="SMART" id="SM00342">
    <property type="entry name" value="HTH_ARAC"/>
    <property type="match status" value="1"/>
</dbReference>
<evidence type="ECO:0000256" key="2">
    <source>
        <dbReference type="ARBA" id="ARBA00023163"/>
    </source>
</evidence>
<dbReference type="SUPFAM" id="SSF46689">
    <property type="entry name" value="Homeodomain-like"/>
    <property type="match status" value="2"/>
</dbReference>
<dbReference type="InterPro" id="IPR018060">
    <property type="entry name" value="HTH_AraC"/>
</dbReference>
<dbReference type="InterPro" id="IPR002818">
    <property type="entry name" value="DJ-1/PfpI"/>
</dbReference>
<dbReference type="RefSeq" id="WP_168622982.1">
    <property type="nucleotide sequence ID" value="NZ_JAAZQQ010000002.1"/>
</dbReference>
<dbReference type="AlphaFoldDB" id="A0A7X6JYZ5"/>
<evidence type="ECO:0000313" key="5">
    <source>
        <dbReference type="Proteomes" id="UP000526408"/>
    </source>
</evidence>
<dbReference type="PANTHER" id="PTHR43130">
    <property type="entry name" value="ARAC-FAMILY TRANSCRIPTIONAL REGULATOR"/>
    <property type="match status" value="1"/>
</dbReference>
<keyword evidence="5" id="KW-1185">Reference proteome</keyword>
<sequence>MERVRIGIVHYPGVQLSAALGLADLFGVANHVASGRDVAVPLLEVRPQSCDADGWPDPGPDTARLDVVILPPSLGGVPAPGAVPGLTDWLRSHHAAGCVLASVCVGAFLLAETGLLDGRRATTHWAYAAAMGERYPRLSLDPDRLIVDDGDIVTAGGLMSWADLGLHLVDRFLGSTVMLETSRVLLLDPPGREQRFYNAFVLRLNHGDPAILKVQHWMQTAEGRDAPLAALAGHAGLEPRTFLRRFRKATGVTSTDYAQRLRTNRARELLQFSQMTVDAVAWEVGYQDPAAFRKVFHRVVGLTPSEFRQRFRA</sequence>
<dbReference type="Gene3D" id="3.40.50.880">
    <property type="match status" value="1"/>
</dbReference>
<dbReference type="Pfam" id="PF01965">
    <property type="entry name" value="DJ-1_PfpI"/>
    <property type="match status" value="1"/>
</dbReference>
<keyword evidence="1" id="KW-0805">Transcription regulation</keyword>
<proteinExistence type="predicted"/>
<dbReference type="EMBL" id="JAAZQQ010000002">
    <property type="protein sequence ID" value="NKX44620.1"/>
    <property type="molecule type" value="Genomic_DNA"/>
</dbReference>
<dbReference type="Gene3D" id="1.10.10.60">
    <property type="entry name" value="Homeodomain-like"/>
    <property type="match status" value="2"/>
</dbReference>